<dbReference type="OrthoDB" id="240996at2"/>
<dbReference type="PANTHER" id="PTHR33171">
    <property type="entry name" value="LAR_N DOMAIN-CONTAINING PROTEIN"/>
    <property type="match status" value="1"/>
</dbReference>
<keyword evidence="2" id="KW-1185">Reference proteome</keyword>
<proteinExistence type="predicted"/>
<dbReference type="AlphaFoldDB" id="A0A517MSP2"/>
<dbReference type="EMBL" id="CP036263">
    <property type="protein sequence ID" value="QDS97906.1"/>
    <property type="molecule type" value="Genomic_DNA"/>
</dbReference>
<reference evidence="1 2" key="1">
    <citation type="submission" date="2019-02" db="EMBL/GenBank/DDBJ databases">
        <title>Deep-cultivation of Planctomycetes and their phenomic and genomic characterization uncovers novel biology.</title>
        <authorList>
            <person name="Wiegand S."/>
            <person name="Jogler M."/>
            <person name="Boedeker C."/>
            <person name="Pinto D."/>
            <person name="Vollmers J."/>
            <person name="Rivas-Marin E."/>
            <person name="Kohn T."/>
            <person name="Peeters S.H."/>
            <person name="Heuer A."/>
            <person name="Rast P."/>
            <person name="Oberbeckmann S."/>
            <person name="Bunk B."/>
            <person name="Jeske O."/>
            <person name="Meyerdierks A."/>
            <person name="Storesund J.E."/>
            <person name="Kallscheuer N."/>
            <person name="Luecker S."/>
            <person name="Lage O.M."/>
            <person name="Pohl T."/>
            <person name="Merkel B.J."/>
            <person name="Hornburger P."/>
            <person name="Mueller R.-W."/>
            <person name="Bruemmer F."/>
            <person name="Labrenz M."/>
            <person name="Spormann A.M."/>
            <person name="Op den Camp H."/>
            <person name="Overmann J."/>
            <person name="Amann R."/>
            <person name="Jetten M.S.M."/>
            <person name="Mascher T."/>
            <person name="Medema M.H."/>
            <person name="Devos D.P."/>
            <person name="Kaster A.-K."/>
            <person name="Ovreas L."/>
            <person name="Rohde M."/>
            <person name="Galperin M.Y."/>
            <person name="Jogler C."/>
        </authorList>
    </citation>
    <scope>NUCLEOTIDE SEQUENCE [LARGE SCALE GENOMIC DNA]</scope>
    <source>
        <strain evidence="1 2">HG15A2</strain>
    </source>
</reference>
<evidence type="ECO:0008006" key="3">
    <source>
        <dbReference type="Google" id="ProtNLM"/>
    </source>
</evidence>
<sequence>MSLKIHYGEQNSCQLSSDTVSVVEPSDAKSLPKIAEAVRAGLAKPIGFPPLVDTTVPGDTVAVAVSQRIPQAEQVVLGAIAALMDAGVEPRDIAVVTTVKFSDEATLTQGIDELSAGGVQFVLHEPHKVSEESVSEGSVSEDSAPEKNVTGQQEEATAMVGIMSDDQPLRFHRIIAEADFVLPIGLSEPQRAVHAEATMQASKFASLYPEFSDAATIARFSKNQNKPAPKSREKLYKQQEESGWLLGVLCIVQVVASKGNDIAAVFAGDAIDVTKAATQHSEAAWCPVSEQQADLVIAAVSGTQQQTWQNVAQAIHAAERLVSPGGAIAILTELKEKPRGGLRRLRNADDLAEVQRKLVRDEDEYAGPALQLAQALENGPVFLMSKLPLAEVESLGITPIANETELQRLVSNHDKTIVIEEAHRLVPRLAGDASATSN</sequence>
<dbReference type="PANTHER" id="PTHR33171:SF17">
    <property type="entry name" value="LARA-LIKE N-TERMINAL DOMAIN-CONTAINING PROTEIN"/>
    <property type="match status" value="1"/>
</dbReference>
<evidence type="ECO:0000313" key="1">
    <source>
        <dbReference type="EMBL" id="QDS97906.1"/>
    </source>
</evidence>
<name>A0A517MSP2_9BACT</name>
<dbReference type="KEGG" id="amob:HG15A2_11740"/>
<organism evidence="1 2">
    <name type="scientific">Adhaeretor mobilis</name>
    <dbReference type="NCBI Taxonomy" id="1930276"/>
    <lineage>
        <taxon>Bacteria</taxon>
        <taxon>Pseudomonadati</taxon>
        <taxon>Planctomycetota</taxon>
        <taxon>Planctomycetia</taxon>
        <taxon>Pirellulales</taxon>
        <taxon>Lacipirellulaceae</taxon>
        <taxon>Adhaeretor</taxon>
    </lineage>
</organism>
<dbReference type="RefSeq" id="WP_145058654.1">
    <property type="nucleotide sequence ID" value="NZ_CP036263.1"/>
</dbReference>
<dbReference type="Gene3D" id="3.40.50.11440">
    <property type="match status" value="1"/>
</dbReference>
<dbReference type="InterPro" id="IPR048068">
    <property type="entry name" value="LarA-like"/>
</dbReference>
<gene>
    <name evidence="1" type="ORF">HG15A2_11740</name>
</gene>
<dbReference type="Proteomes" id="UP000319852">
    <property type="component" value="Chromosome"/>
</dbReference>
<accession>A0A517MSP2</accession>
<protein>
    <recommendedName>
        <fullName evidence="3">LarA-like N-terminal domain-containing protein</fullName>
    </recommendedName>
</protein>
<dbReference type="Gene3D" id="3.90.226.30">
    <property type="match status" value="1"/>
</dbReference>
<dbReference type="InterPro" id="IPR043166">
    <property type="entry name" value="LarA-like_C"/>
</dbReference>
<evidence type="ECO:0000313" key="2">
    <source>
        <dbReference type="Proteomes" id="UP000319852"/>
    </source>
</evidence>